<dbReference type="GO" id="GO:0016301">
    <property type="term" value="F:kinase activity"/>
    <property type="evidence" value="ECO:0007669"/>
    <property type="project" value="UniProtKB-KW"/>
</dbReference>
<feature type="transmembrane region" description="Helical" evidence="19">
    <location>
        <begin position="41"/>
        <end position="59"/>
    </location>
</feature>
<evidence type="ECO:0000256" key="19">
    <source>
        <dbReference type="SAM" id="Phobius"/>
    </source>
</evidence>
<keyword evidence="6 19" id="KW-0812">Transmembrane</keyword>
<evidence type="ECO:0000256" key="1">
    <source>
        <dbReference type="ARBA" id="ARBA00004651"/>
    </source>
</evidence>
<comment type="subcellular location">
    <subcellularLocation>
        <location evidence="1">Cell membrane</location>
        <topology evidence="1">Multi-pass membrane protein</topology>
    </subcellularLocation>
</comment>
<dbReference type="GO" id="GO:0005524">
    <property type="term" value="F:ATP binding"/>
    <property type="evidence" value="ECO:0007669"/>
    <property type="project" value="UniProtKB-KW"/>
</dbReference>
<dbReference type="GO" id="GO:0008654">
    <property type="term" value="P:phospholipid biosynthetic process"/>
    <property type="evidence" value="ECO:0007669"/>
    <property type="project" value="UniProtKB-KW"/>
</dbReference>
<feature type="transmembrane region" description="Helical" evidence="19">
    <location>
        <begin position="65"/>
        <end position="85"/>
    </location>
</feature>
<feature type="transmembrane region" description="Helical" evidence="19">
    <location>
        <begin position="106"/>
        <end position="128"/>
    </location>
</feature>
<name>A0A200JFG2_9ENTE</name>
<keyword evidence="4" id="KW-0444">Lipid biosynthesis</keyword>
<keyword evidence="12 19" id="KW-0472">Membrane</keyword>
<evidence type="ECO:0000256" key="17">
    <source>
        <dbReference type="PIRSR" id="PIRSR600829-3"/>
    </source>
</evidence>
<reference evidence="21" key="3">
    <citation type="submission" date="2024-03" db="EMBL/GenBank/DDBJ databases">
        <title>The Genome Sequence of Enterococcus sp. DIV0238c.</title>
        <authorList>
            <consortium name="The Broad Institute Genomics Platform"/>
            <consortium name="The Broad Institute Microbial Omics Core"/>
            <consortium name="The Broad Institute Genomic Center for Infectious Diseases"/>
            <person name="Earl A."/>
            <person name="Manson A."/>
            <person name="Gilmore M."/>
            <person name="Schwartman J."/>
            <person name="Shea T."/>
            <person name="Abouelleil A."/>
            <person name="Cao P."/>
            <person name="Chapman S."/>
            <person name="Cusick C."/>
            <person name="Young S."/>
            <person name="Neafsey D."/>
            <person name="Nusbaum C."/>
            <person name="Birren B."/>
        </authorList>
    </citation>
    <scope>NUCLEOTIDE SEQUENCE</scope>
    <source>
        <strain evidence="21">9D6_DIV0238</strain>
    </source>
</reference>
<feature type="binding site" evidence="17">
    <location>
        <begin position="101"/>
        <end position="102"/>
    </location>
    <ligand>
        <name>ATP</name>
        <dbReference type="ChEBI" id="CHEBI:30616"/>
    </ligand>
</feature>
<evidence type="ECO:0000256" key="12">
    <source>
        <dbReference type="ARBA" id="ARBA00023136"/>
    </source>
</evidence>
<dbReference type="Gene3D" id="1.10.287.3610">
    <property type="match status" value="1"/>
</dbReference>
<reference evidence="20" key="1">
    <citation type="submission" date="2017-05" db="EMBL/GenBank/DDBJ databases">
        <title>The Genome Sequence of Enterococcus sp. 9D6_DIV0238.</title>
        <authorList>
            <consortium name="The Broad Institute Genomics Platform"/>
            <consortium name="The Broad Institute Genomic Center for Infectious Diseases"/>
            <person name="Earl A."/>
            <person name="Manson A."/>
            <person name="Schwartman J."/>
            <person name="Gilmore M."/>
            <person name="Abouelleil A."/>
            <person name="Cao P."/>
            <person name="Chapman S."/>
            <person name="Cusick C."/>
            <person name="Shea T."/>
            <person name="Young S."/>
            <person name="Neafsey D."/>
            <person name="Nusbaum C."/>
            <person name="Birren B."/>
        </authorList>
    </citation>
    <scope>NUCLEOTIDE SEQUENCE [LARGE SCALE GENOMIC DNA]</scope>
    <source>
        <strain evidence="20">9D6_DIV0238</strain>
    </source>
</reference>
<keyword evidence="8 20" id="KW-0418">Kinase</keyword>
<evidence type="ECO:0000256" key="7">
    <source>
        <dbReference type="ARBA" id="ARBA00022741"/>
    </source>
</evidence>
<evidence type="ECO:0000256" key="18">
    <source>
        <dbReference type="PIRSR" id="PIRSR600829-4"/>
    </source>
</evidence>
<protein>
    <submittedName>
        <fullName evidence="20">Diacylglycerol kinase</fullName>
    </submittedName>
</protein>
<feature type="binding site" evidence="17">
    <location>
        <position position="34"/>
    </location>
    <ligand>
        <name>ATP</name>
        <dbReference type="ChEBI" id="CHEBI:30616"/>
    </ligand>
</feature>
<keyword evidence="7 17" id="KW-0547">Nucleotide-binding</keyword>
<dbReference type="OrthoDB" id="9789934at2"/>
<dbReference type="GO" id="GO:0005886">
    <property type="term" value="C:plasma membrane"/>
    <property type="evidence" value="ECO:0007669"/>
    <property type="project" value="UniProtKB-SubCell"/>
</dbReference>
<keyword evidence="3" id="KW-1003">Cell membrane</keyword>
<dbReference type="InterPro" id="IPR033717">
    <property type="entry name" value="UDPK"/>
</dbReference>
<dbReference type="InterPro" id="IPR000829">
    <property type="entry name" value="DAGK"/>
</dbReference>
<evidence type="ECO:0000256" key="14">
    <source>
        <dbReference type="ARBA" id="ARBA00023264"/>
    </source>
</evidence>
<evidence type="ECO:0000256" key="4">
    <source>
        <dbReference type="ARBA" id="ARBA00022516"/>
    </source>
</evidence>
<dbReference type="Proteomes" id="UP000196151">
    <property type="component" value="Chromosome"/>
</dbReference>
<dbReference type="EMBL" id="CP147246">
    <property type="protein sequence ID" value="WYJ92925.1"/>
    <property type="molecule type" value="Genomic_DNA"/>
</dbReference>
<keyword evidence="13" id="KW-0594">Phospholipid biosynthesis</keyword>
<reference evidence="21" key="2">
    <citation type="submission" date="2017-05" db="EMBL/GenBank/DDBJ databases">
        <authorList>
            <consortium name="The Broad Institute Genomics Platform"/>
            <consortium name="The Broad Institute Genomic Center for Infectious Diseases"/>
            <person name="Earl A."/>
            <person name="Manson A."/>
            <person name="Schwartman J."/>
            <person name="Gilmore M."/>
            <person name="Abouelleil A."/>
            <person name="Cao P."/>
            <person name="Chapman S."/>
            <person name="Cusick C."/>
            <person name="Shea T."/>
            <person name="Young S."/>
            <person name="Neafsey D."/>
            <person name="Nusbaum C."/>
            <person name="Birren B."/>
        </authorList>
    </citation>
    <scope>NUCLEOTIDE SEQUENCE</scope>
    <source>
        <strain evidence="21">9D6_DIV0238</strain>
    </source>
</reference>
<evidence type="ECO:0000256" key="15">
    <source>
        <dbReference type="PIRSR" id="PIRSR600829-1"/>
    </source>
</evidence>
<feature type="active site" description="Proton acceptor" evidence="15">
    <location>
        <position position="75"/>
    </location>
</feature>
<evidence type="ECO:0000313" key="21">
    <source>
        <dbReference type="EMBL" id="WYJ92925.1"/>
    </source>
</evidence>
<keyword evidence="22" id="KW-1185">Reference proteome</keyword>
<dbReference type="PANTHER" id="PTHR34299">
    <property type="entry name" value="DIACYLGLYCEROL KINASE"/>
    <property type="match status" value="1"/>
</dbReference>
<feature type="binding site" evidence="18">
    <location>
        <position position="34"/>
    </location>
    <ligand>
        <name>a divalent metal cation</name>
        <dbReference type="ChEBI" id="CHEBI:60240"/>
    </ligand>
</feature>
<evidence type="ECO:0000256" key="3">
    <source>
        <dbReference type="ARBA" id="ARBA00022475"/>
    </source>
</evidence>
<keyword evidence="18" id="KW-0460">Magnesium</keyword>
<keyword evidence="9 17" id="KW-0067">ATP-binding</keyword>
<feature type="binding site" evidence="16">
    <location>
        <position position="75"/>
    </location>
    <ligand>
        <name>substrate</name>
    </ligand>
</feature>
<accession>A0A200JFG2</accession>
<feature type="binding site" evidence="18">
    <location>
        <position position="82"/>
    </location>
    <ligand>
        <name>a divalent metal cation</name>
        <dbReference type="ChEBI" id="CHEBI:60240"/>
    </ligand>
</feature>
<comment type="similarity">
    <text evidence="2">Belongs to the bacterial diacylglycerol kinase family.</text>
</comment>
<dbReference type="CDD" id="cd14265">
    <property type="entry name" value="UDPK_IM_like"/>
    <property type="match status" value="1"/>
</dbReference>
<evidence type="ECO:0000256" key="6">
    <source>
        <dbReference type="ARBA" id="ARBA00022692"/>
    </source>
</evidence>
<comment type="cofactor">
    <cofactor evidence="18">
        <name>Mg(2+)</name>
        <dbReference type="ChEBI" id="CHEBI:18420"/>
    </cofactor>
    <text evidence="18">Mn(2+), Zn(2+), Cd(2+) and Co(2+) support activity to lesser extents.</text>
</comment>
<keyword evidence="10 19" id="KW-1133">Transmembrane helix</keyword>
<dbReference type="EMBL" id="NIBQ01000001">
    <property type="protein sequence ID" value="OUZ35621.1"/>
    <property type="molecule type" value="Genomic_DNA"/>
</dbReference>
<gene>
    <name evidence="21" type="ORF">A5889_000404</name>
    <name evidence="20" type="ORF">A5889_001097</name>
</gene>
<dbReference type="GO" id="GO:0046872">
    <property type="term" value="F:metal ion binding"/>
    <property type="evidence" value="ECO:0007669"/>
    <property type="project" value="UniProtKB-KW"/>
</dbReference>
<evidence type="ECO:0000313" key="20">
    <source>
        <dbReference type="EMBL" id="OUZ35621.1"/>
    </source>
</evidence>
<organism evidence="20">
    <name type="scientific">Candidatus Enterococcus dunnyi</name>
    <dbReference type="NCBI Taxonomy" id="1834192"/>
    <lineage>
        <taxon>Bacteria</taxon>
        <taxon>Bacillati</taxon>
        <taxon>Bacillota</taxon>
        <taxon>Bacilli</taxon>
        <taxon>Lactobacillales</taxon>
        <taxon>Enterococcaceae</taxon>
        <taxon>Enterococcus</taxon>
    </lineage>
</organism>
<evidence type="ECO:0000256" key="5">
    <source>
        <dbReference type="ARBA" id="ARBA00022679"/>
    </source>
</evidence>
<evidence type="ECO:0000256" key="10">
    <source>
        <dbReference type="ARBA" id="ARBA00022989"/>
    </source>
</evidence>
<feature type="binding site" evidence="17">
    <location>
        <position position="82"/>
    </location>
    <ligand>
        <name>ATP</name>
        <dbReference type="ChEBI" id="CHEBI:30616"/>
    </ligand>
</feature>
<proteinExistence type="inferred from homology"/>
<keyword evidence="18" id="KW-0479">Metal-binding</keyword>
<keyword evidence="11" id="KW-0443">Lipid metabolism</keyword>
<dbReference type="InterPro" id="IPR036945">
    <property type="entry name" value="DAGK_sf"/>
</dbReference>
<keyword evidence="14" id="KW-1208">Phospholipid metabolism</keyword>
<evidence type="ECO:0000256" key="8">
    <source>
        <dbReference type="ARBA" id="ARBA00022777"/>
    </source>
</evidence>
<evidence type="ECO:0000256" key="2">
    <source>
        <dbReference type="ARBA" id="ARBA00005967"/>
    </source>
</evidence>
<evidence type="ECO:0000256" key="16">
    <source>
        <dbReference type="PIRSR" id="PIRSR600829-2"/>
    </source>
</evidence>
<sequence>MPMDSKDKQTEKNKHFIASLEFALQGIKTVFKEERNMRTHVLMGIIAVVIGFVFGLSIAEWLWLLLVIFLVLVVEIINTVFENVVDMFTDFHFHPIGKKIKDMAAGAVLLTSGFAVIVGLLLFVPKIWQIIKDFL</sequence>
<dbReference type="Pfam" id="PF01219">
    <property type="entry name" value="DAGK_prokar"/>
    <property type="match status" value="1"/>
</dbReference>
<keyword evidence="5" id="KW-0808">Transferase</keyword>
<dbReference type="PANTHER" id="PTHR34299:SF1">
    <property type="entry name" value="DIACYLGLYCEROL KINASE"/>
    <property type="match status" value="1"/>
</dbReference>
<evidence type="ECO:0000313" key="22">
    <source>
        <dbReference type="Proteomes" id="UP000196151"/>
    </source>
</evidence>
<evidence type="ECO:0000256" key="11">
    <source>
        <dbReference type="ARBA" id="ARBA00023098"/>
    </source>
</evidence>
<evidence type="ECO:0000256" key="13">
    <source>
        <dbReference type="ARBA" id="ARBA00023209"/>
    </source>
</evidence>
<evidence type="ECO:0000256" key="9">
    <source>
        <dbReference type="ARBA" id="ARBA00022840"/>
    </source>
</evidence>
<dbReference type="AlphaFoldDB" id="A0A200JFG2"/>